<feature type="compositionally biased region" description="Polar residues" evidence="2">
    <location>
        <begin position="595"/>
        <end position="610"/>
    </location>
</feature>
<dbReference type="AlphaFoldDB" id="A0A8S9XUK7"/>
<keyword evidence="4" id="KW-1185">Reference proteome</keyword>
<sequence>MPQSDFSSRAATSGRPKVFLADLEYVKKEELERRRKLRLKQVRQQARDIASLIRNQASLAKKKKEEQNKADVSESAAKSTENRRVELQQKLSECLTSVGAGHSSAAMMTEVDELLQHKIELQDTLARVRAELAAEKAKETRKPRQDVSSCIREGITISKLRSVKPSTRIPNVRKLSPTGTSASTTTPATPPNLIRTTAVQMNSEGPPGDQDSAQIPSVKTIFSPPMLARKRSEKPRKFDRSPTDGRKSCPPSTETTEFLDSSADSDDSGQTWPPVSVRKKKNFKVRMYDHSAKKCSEYVQQQGVIRMDTPPTSNMKELIREEEELISRKAEELNESRQLELERGLKAIREEMAKQNFDTAIRDLCQNNKERRFRKAHMYQPPAVSEPSQSDERRDNGHKTSNLNQEKPQDGQLSQHRPPVTVSQPLQSIVSKLAEQREAILQAHESSHSSDDSAGTTEESEDGGNRLPLWIQTEFNAQNNVGKDVPDRVATPNTLMSNMNNQKGASDVESKNMSSDLSSFIRHEQELEASESTNVSPKQETANRQRKSQGDPRPNKSQDDRSSSNGTVSGSSSSPGMKVHNANIKKDKTPVKRLSFQTPNKETETSTSYYSPPERLSPQQISVLNDILSKISVKNRNPVLHHYITRMLEMSRQSLSDLEVSGCSDVSVPSEVMCQAKISIPIHHSRQSQNCNGVTSKQQVNLGRNRVCLKELDNLSTAGTVSSSPRTDSIENIPPPNHSVKIAELLRNIINLHRLYNIHASADPSAHSDSNSSYQSVPGGIDANHYYDVAPPAGNGLNYCEDTGIFVSHNTSRDANHPTLTSLLNGQYFNIPSQLHPNPFAEPGGETGDVGRPSTFPGLNMLEDVPDSRRPGRDPSSIYISRRDPNKVINSLSDIESAVSSIQNTPTKKSTRASSPARSHPTDDRTSTLSDISSREFIGSQEMLNNDLINSTSSSSDFEDVFQSLGLGWALSTLRRTRTSKNLRAEDSSSKSGSLQSSERTKTGTGYHHSTPLKNSNSTASQKSLECDPVPALTPPNMALHCPNLQK</sequence>
<feature type="region of interest" description="Disordered" evidence="2">
    <location>
        <begin position="58"/>
        <end position="84"/>
    </location>
</feature>
<feature type="compositionally biased region" description="Polar residues" evidence="2">
    <location>
        <begin position="250"/>
        <end position="259"/>
    </location>
</feature>
<feature type="region of interest" description="Disordered" evidence="2">
    <location>
        <begin position="477"/>
        <end position="614"/>
    </location>
</feature>
<evidence type="ECO:0000256" key="1">
    <source>
        <dbReference type="SAM" id="Coils"/>
    </source>
</evidence>
<feature type="compositionally biased region" description="Low complexity" evidence="2">
    <location>
        <begin position="176"/>
        <end position="187"/>
    </location>
</feature>
<feature type="coiled-coil region" evidence="1">
    <location>
        <begin position="315"/>
        <end position="342"/>
    </location>
</feature>
<proteinExistence type="predicted"/>
<feature type="region of interest" description="Disordered" evidence="2">
    <location>
        <begin position="373"/>
        <end position="421"/>
    </location>
</feature>
<feature type="compositionally biased region" description="Polar residues" evidence="2">
    <location>
        <begin position="194"/>
        <end position="203"/>
    </location>
</feature>
<evidence type="ECO:0000313" key="4">
    <source>
        <dbReference type="Proteomes" id="UP000466442"/>
    </source>
</evidence>
<reference evidence="3" key="1">
    <citation type="journal article" date="2021" name="Mol. Ecol. Resour.">
        <title>Apolygus lucorum genome provides insights into omnivorousness and mesophyll feeding.</title>
        <authorList>
            <person name="Liu Y."/>
            <person name="Liu H."/>
            <person name="Wang H."/>
            <person name="Huang T."/>
            <person name="Liu B."/>
            <person name="Yang B."/>
            <person name="Yin L."/>
            <person name="Li B."/>
            <person name="Zhang Y."/>
            <person name="Zhang S."/>
            <person name="Jiang F."/>
            <person name="Zhang X."/>
            <person name="Ren Y."/>
            <person name="Wang B."/>
            <person name="Wang S."/>
            <person name="Lu Y."/>
            <person name="Wu K."/>
            <person name="Fan W."/>
            <person name="Wang G."/>
        </authorList>
    </citation>
    <scope>NUCLEOTIDE SEQUENCE</scope>
    <source>
        <strain evidence="3">12Hb</strain>
    </source>
</reference>
<dbReference type="OrthoDB" id="6631492at2759"/>
<feature type="region of interest" description="Disordered" evidence="2">
    <location>
        <begin position="168"/>
        <end position="275"/>
    </location>
</feature>
<feature type="compositionally biased region" description="Polar residues" evidence="2">
    <location>
        <begin position="491"/>
        <end position="504"/>
    </location>
</feature>
<comment type="caution">
    <text evidence="3">The sequence shown here is derived from an EMBL/GenBank/DDBJ whole genome shotgun (WGS) entry which is preliminary data.</text>
</comment>
<feature type="compositionally biased region" description="Polar residues" evidence="2">
    <location>
        <begin position="1012"/>
        <end position="1024"/>
    </location>
</feature>
<feature type="region of interest" description="Disordered" evidence="2">
    <location>
        <begin position="834"/>
        <end position="882"/>
    </location>
</feature>
<accession>A0A8S9XUK7</accession>
<feature type="region of interest" description="Disordered" evidence="2">
    <location>
        <begin position="979"/>
        <end position="1047"/>
    </location>
</feature>
<feature type="compositionally biased region" description="Low complexity" evidence="2">
    <location>
        <begin position="563"/>
        <end position="576"/>
    </location>
</feature>
<feature type="compositionally biased region" description="Polar residues" evidence="2">
    <location>
        <begin position="399"/>
        <end position="421"/>
    </location>
</feature>
<protein>
    <submittedName>
        <fullName evidence="3">Uncharacterized protein</fullName>
    </submittedName>
</protein>
<keyword evidence="1" id="KW-0175">Coiled coil</keyword>
<dbReference type="EMBL" id="WIXP02000004">
    <property type="protein sequence ID" value="KAF6211991.1"/>
    <property type="molecule type" value="Genomic_DNA"/>
</dbReference>
<feature type="compositionally biased region" description="Polar residues" evidence="2">
    <location>
        <begin position="899"/>
        <end position="917"/>
    </location>
</feature>
<dbReference type="Proteomes" id="UP000466442">
    <property type="component" value="Unassembled WGS sequence"/>
</dbReference>
<feature type="compositionally biased region" description="Polar residues" evidence="2">
    <location>
        <begin position="530"/>
        <end position="542"/>
    </location>
</feature>
<name>A0A8S9XUK7_APOLU</name>
<feature type="compositionally biased region" description="Basic and acidic residues" evidence="2">
    <location>
        <begin position="548"/>
        <end position="562"/>
    </location>
</feature>
<gene>
    <name evidence="3" type="ORF">GE061_012508</name>
</gene>
<feature type="compositionally biased region" description="Basic and acidic residues" evidence="2">
    <location>
        <begin position="235"/>
        <end position="247"/>
    </location>
</feature>
<evidence type="ECO:0000313" key="3">
    <source>
        <dbReference type="EMBL" id="KAF6211991.1"/>
    </source>
</evidence>
<feature type="compositionally biased region" description="Basic and acidic residues" evidence="2">
    <location>
        <begin position="63"/>
        <end position="72"/>
    </location>
</feature>
<feature type="region of interest" description="Disordered" evidence="2">
    <location>
        <begin position="899"/>
        <end position="933"/>
    </location>
</feature>
<organism evidence="3 4">
    <name type="scientific">Apolygus lucorum</name>
    <name type="common">Small green plant bug</name>
    <name type="synonym">Lygocoris lucorum</name>
    <dbReference type="NCBI Taxonomy" id="248454"/>
    <lineage>
        <taxon>Eukaryota</taxon>
        <taxon>Metazoa</taxon>
        <taxon>Ecdysozoa</taxon>
        <taxon>Arthropoda</taxon>
        <taxon>Hexapoda</taxon>
        <taxon>Insecta</taxon>
        <taxon>Pterygota</taxon>
        <taxon>Neoptera</taxon>
        <taxon>Paraneoptera</taxon>
        <taxon>Hemiptera</taxon>
        <taxon>Heteroptera</taxon>
        <taxon>Panheteroptera</taxon>
        <taxon>Cimicomorpha</taxon>
        <taxon>Miridae</taxon>
        <taxon>Mirini</taxon>
        <taxon>Apolygus</taxon>
    </lineage>
</organism>
<evidence type="ECO:0000256" key="2">
    <source>
        <dbReference type="SAM" id="MobiDB-lite"/>
    </source>
</evidence>
<feature type="region of interest" description="Disordered" evidence="2">
    <location>
        <begin position="441"/>
        <end position="464"/>
    </location>
</feature>